<dbReference type="EMBL" id="JAJJHW010000095">
    <property type="protein sequence ID" value="KAH8387080.1"/>
    <property type="molecule type" value="Genomic_DNA"/>
</dbReference>
<comment type="caution">
    <text evidence="1">The sequence shown here is derived from an EMBL/GenBank/DDBJ whole genome shotgun (WGS) entry which is preliminary data.</text>
</comment>
<dbReference type="PANTHER" id="PTHR21391:SF0">
    <property type="entry name" value="AT04489P-RELATED"/>
    <property type="match status" value="1"/>
</dbReference>
<sequence>MGTDLTTPAGVLVPRLNPWQIITWSSKQRQCIYRSWAQHLSMRRCNSAAQIYFDKCINESSSHDFLTVLMRNKFNRVMARPEEALEDSRNAVNFMQPEKSSVNLLIADALHDINQFEDNKLLLHDNLRREMGTTKVPFLQRLTMVNENFKDSVGDSMSPFLLKNSAKLSSIHEHLVKPKSTSDPIARWQLYKEKKECDVQSLVEKRNMRISPLEGAWHERKRKFFFQTYLQRSWVDVAFLKALRDNPNVTLDNYFQSAEERLQMLNKTCEQLTKFGRMLHARSPLYNEIHQRMEYPEKAEKFHDENMFRIQYQTRRNMISILRTITALRAQNDTRRLRKFVEKAMGEYNVLKTRRAMPWKIEFMNEVYNHLALSLCEGYRLPKTKVSPYDNNSMCHLLGVSPLKPSEQRTVVFGDRSTYTYDDSGDAFEQAKEFKRCKLALEKRLFFAKLPIERSYLLYELADVHLLQNQQERCLLYAQKSIVEARRCNSKIWEFLATMQQAKSHAILCKFERQSDVLNSAYQLAKDLKSPQLCTFIELCRMLNRDYMTLRKMLQLVASKRLRSRLSNRSLTEK</sequence>
<evidence type="ECO:0008006" key="3">
    <source>
        <dbReference type="Google" id="ProtNLM"/>
    </source>
</evidence>
<evidence type="ECO:0000313" key="2">
    <source>
        <dbReference type="Proteomes" id="UP001200034"/>
    </source>
</evidence>
<protein>
    <recommendedName>
        <fullName evidence="3">Tetratricopeptide repeat protein 25</fullName>
    </recommendedName>
</protein>
<dbReference type="Proteomes" id="UP001200034">
    <property type="component" value="Unassembled WGS sequence"/>
</dbReference>
<evidence type="ECO:0000313" key="1">
    <source>
        <dbReference type="EMBL" id="KAH8387080.1"/>
    </source>
</evidence>
<proteinExistence type="predicted"/>
<dbReference type="AlphaFoldDB" id="A0AAD4KCQ2"/>
<keyword evidence="2" id="KW-1185">Reference proteome</keyword>
<organism evidence="1 2">
    <name type="scientific">Drosophila rubida</name>
    <dbReference type="NCBI Taxonomy" id="30044"/>
    <lineage>
        <taxon>Eukaryota</taxon>
        <taxon>Metazoa</taxon>
        <taxon>Ecdysozoa</taxon>
        <taxon>Arthropoda</taxon>
        <taxon>Hexapoda</taxon>
        <taxon>Insecta</taxon>
        <taxon>Pterygota</taxon>
        <taxon>Neoptera</taxon>
        <taxon>Endopterygota</taxon>
        <taxon>Diptera</taxon>
        <taxon>Brachycera</taxon>
        <taxon>Muscomorpha</taxon>
        <taxon>Ephydroidea</taxon>
        <taxon>Drosophilidae</taxon>
        <taxon>Drosophila</taxon>
    </lineage>
</organism>
<accession>A0AAD4KCQ2</accession>
<name>A0AAD4KCQ2_9MUSC</name>
<gene>
    <name evidence="1" type="ORF">KR093_004562</name>
</gene>
<dbReference type="PANTHER" id="PTHR21391">
    <property type="entry name" value="AT04489P-RELATED"/>
    <property type="match status" value="1"/>
</dbReference>
<reference evidence="1" key="1">
    <citation type="journal article" date="2021" name="Mol. Ecol. Resour.">
        <title>Phylogenomic analyses of the genus Drosophila reveals genomic signals of climate adaptation.</title>
        <authorList>
            <person name="Li F."/>
            <person name="Rane R.V."/>
            <person name="Luria V."/>
            <person name="Xiong Z."/>
            <person name="Chen J."/>
            <person name="Li Z."/>
            <person name="Catullo R.A."/>
            <person name="Griffin P.C."/>
            <person name="Schiffer M."/>
            <person name="Pearce S."/>
            <person name="Lee S.F."/>
            <person name="McElroy K."/>
            <person name="Stocker A."/>
            <person name="Shirriffs J."/>
            <person name="Cockerell F."/>
            <person name="Coppin C."/>
            <person name="Sgro C.M."/>
            <person name="Karger A."/>
            <person name="Cain J.W."/>
            <person name="Weber J.A."/>
            <person name="Santpere G."/>
            <person name="Kirschner M.W."/>
            <person name="Hoffmann A.A."/>
            <person name="Oakeshott J.G."/>
            <person name="Zhang G."/>
        </authorList>
    </citation>
    <scope>NUCLEOTIDE SEQUENCE</scope>
    <source>
        <strain evidence="1">BGI-SZ-2011g</strain>
    </source>
</reference>